<dbReference type="AlphaFoldDB" id="A0A133UE41"/>
<dbReference type="Proteomes" id="UP000070284">
    <property type="component" value="Unassembled WGS sequence"/>
</dbReference>
<accession>A0A133UE41</accession>
<proteinExistence type="predicted"/>
<protein>
    <submittedName>
        <fullName evidence="1">Uncharacterized protein</fullName>
    </submittedName>
</protein>
<name>A0A133UE41_9EURY</name>
<comment type="caution">
    <text evidence="1">The sequence shown here is derived from an EMBL/GenBank/DDBJ whole genome shotgun (WGS) entry which is preliminary data.</text>
</comment>
<reference evidence="1 2" key="1">
    <citation type="journal article" date="2016" name="Sci. Rep.">
        <title>Metabolic traits of an uncultured archaeal lineage -MSBL1- from brine pools of the Red Sea.</title>
        <authorList>
            <person name="Mwirichia R."/>
            <person name="Alam I."/>
            <person name="Rashid M."/>
            <person name="Vinu M."/>
            <person name="Ba-Alawi W."/>
            <person name="Anthony Kamau A."/>
            <person name="Kamanda Ngugi D."/>
            <person name="Goker M."/>
            <person name="Klenk H.P."/>
            <person name="Bajic V."/>
            <person name="Stingl U."/>
        </authorList>
    </citation>
    <scope>NUCLEOTIDE SEQUENCE [LARGE SCALE GENOMIC DNA]</scope>
    <source>
        <strain evidence="1">SCGC-AAA259E19</strain>
    </source>
</reference>
<keyword evidence="2" id="KW-1185">Reference proteome</keyword>
<dbReference type="EMBL" id="LHXO01000156">
    <property type="protein sequence ID" value="KXA92478.1"/>
    <property type="molecule type" value="Genomic_DNA"/>
</dbReference>
<sequence>MWENLVPAKPWVPEMSYKENITSPADNQIRVEGTGSVRLSGNAVDWMESTHVDISLSLITFDGTVKELVKLMNGEEDLINAVLEEKLEGRKVSEVSYEALLKDLIDDVPPKLGRFLGSVSFPGTEVIEGTRGNLPEAVIENVNITKFSWNEGERRLEIGYEVVLEGNVFDREGLRERLPAELEKLEVDRTGKGLTLNVSAGNTRGTSLQLTGSADNLEGGEFKINASGELPRTLDKRRVELSSGVIPVPNVPIPTRVRNALSSLESALEEYDLTVKFEAFGKADISELPGKYDHYDNIWRWENENAAAALPVLLTGKKIPSIITPPILKFPQRGVKASGELD</sequence>
<evidence type="ECO:0000313" key="1">
    <source>
        <dbReference type="EMBL" id="KXA92478.1"/>
    </source>
</evidence>
<organism evidence="1 2">
    <name type="scientific">candidate division MSBL1 archaeon SCGC-AAA259E19</name>
    <dbReference type="NCBI Taxonomy" id="1698264"/>
    <lineage>
        <taxon>Archaea</taxon>
        <taxon>Methanobacteriati</taxon>
        <taxon>Methanobacteriota</taxon>
        <taxon>candidate division MSBL1</taxon>
    </lineage>
</organism>
<evidence type="ECO:0000313" key="2">
    <source>
        <dbReference type="Proteomes" id="UP000070284"/>
    </source>
</evidence>
<gene>
    <name evidence="1" type="ORF">AKJ65_07530</name>
</gene>